<feature type="transmembrane region" description="Helical" evidence="11">
    <location>
        <begin position="730"/>
        <end position="756"/>
    </location>
</feature>
<keyword evidence="8" id="KW-0325">Glycoprotein</keyword>
<dbReference type="InterPro" id="IPR005828">
    <property type="entry name" value="MFS_sugar_transport-like"/>
</dbReference>
<proteinExistence type="inferred from homology"/>
<feature type="transmembrane region" description="Helical" evidence="11">
    <location>
        <begin position="298"/>
        <end position="318"/>
    </location>
</feature>
<comment type="similarity">
    <text evidence="9">Belongs to the major facilitator superfamily. Sugar transporter (TC 2.A.1.1) family. Trehalose transporter subfamily.</text>
</comment>
<feature type="transmembrane region" description="Helical" evidence="11">
    <location>
        <begin position="696"/>
        <end position="718"/>
    </location>
</feature>
<sequence length="1772" mass="194699">MAISWGLVFTAKSIEALYAARFIGGLAIAIPFGVIPVYCGEIAEPSIRGILGSFFQIFITLGLLWAYSIGPFVSYTNYCIACAVLPIAFFISFYPMPESPYYLAAKSRKEDVIKVLMRLRGKKRAEVEKEATEIEVSVQEAYSKQATILDLCKVKANLKALIATCALIIFQQMSGITVVVLYSELIFSSAGEFGLSSSVQTIIVGLVQFLGSCVNPLAVDRLGRKILLIISSSGAGLSLGVLGLFFYLKDAAGTQVSHVGWLPIFSLVTFMATYSIGLGPLPWTIMGEMFSHEVKSKASTIIVFTCCFLAFIISKYFINMAITFGQYTAMWFFGFFCILSLLFVVLFLPETKGKSLQEIQDELNGKSIVGSNRSIKHEKGSKSLQIFAAMAASICVMAAGSVMAWTTPLLLMLEEDPVSKYNPLGRPLTKTETSWLVSLPNVGTLCSCFFPGYIADKWGRKTVLLSTVIPSLLSWTLLATGKRIEVWYAARFISGFSVSVPFALLSMYCGEIAEPAIRGILGSFFEIFITAGPVWAFSIGPFVSYTNYCIICAALPVLFFILFFAMPESPYYLAAKGRKEDLIKVLARLRGKSREAVEKEANEIEATVQEIYSKETNLMDLIRVKANFKALVLTCLLITFQQLSGIVVVLFYSEVIFESAGKFSLSTSTQTILVSLVQCSGSCFNPLVVDRVGRRILLVISSAGAAICLGLLGLFFYLKDAAKSDVSNLGWLPIFSMLAYMASYSVGLGPLSWTIMGEMFSQEIKAKASSIFVFICTIFIFIISRYFVNVESAFGSYTAFWIFAVCCLVCILFTIFFLPETKGKTFPQIQAELNGRHTSRKISCISGNTNSKNHEKGAKTLQLFAAMAANICATATGISMGWQTPLLLMLQEDPVNEDNPLGRPISEDEASWLSALPYMGTLISCFVPGYLSDRFGRKTVLLSSVVPSLLSWVLVALGTSIEVLYAARLITGLNLSTSFGLLPIYCGEIAEPAIRGIIGSFFEIFVNAGPVFAFTIGALVSYKNYCIICATFPVLFFILFFAMPESPYYLAAKGRKEDLIKVLVRLRGKSREAVEKEADEIEATVEEIYSKKTNLMDLIRVKSNFKALILACLMVIFQQLSGIVAIIFYSEIIFANAGEFTLSTSLQTILVGLVQFSGTCCNPLVIDRLGRRILLIVSCTGTAICLGILGMFFYLKDAAKSDVSNLGWLPIFSMLAYMVSFSIGLGPVTWIITGEIFSQEIKAKASTIFVFICFVFTFLITRYFVNVASAFGSYTAFWIFAVCCLVSMTYQSDLPESRKVSCISGNTAKNNEKGSKTLQLFAAMAANICVMASGISMGWQTPLLLMLQEDPVNEDNPIGRPITEEEASWIVSLPYIGTWVSCFVPGYLSDRFGRRTVLLASVVPSLLSWALVGLGTSIEVLYAARLISGLSISISFALLPIYCGEIAEPEIRGILGSFFEIFINAGPVFAFSIGPYVSYTNYCIACAASPALFFILFFGMPESPYYFAAKGRKEELIKVLERLRGKSREAVEKEADEIESAVQESFRNKATVMDLFRNKVNFKVLVLTSILLIFQQLSGITVVLFYSEIIFASAGEFSLSTSVQTILVGVFQFLGTCFNPLVIDRLGRRILLIVSSAGAAICLGLLGLFFYLKDAAKSDVSNLGWLPIFSMLAFMVSYSIGLGPVSWTIIGEIYSQEIKAKASTIFVFICCALLFTTSKYFTNVASAFGLYTAFWIFAVCSLLCILFIIFFLPETKGRSLQQIQDELSGKKR</sequence>
<reference evidence="13" key="1">
    <citation type="submission" date="2021-04" db="EMBL/GenBank/DDBJ databases">
        <authorList>
            <person name="Chebbi M.A.C M."/>
        </authorList>
    </citation>
    <scope>NUCLEOTIDE SEQUENCE</scope>
</reference>
<feature type="transmembrane region" description="Helical" evidence="11">
    <location>
        <begin position="16"/>
        <end position="38"/>
    </location>
</feature>
<feature type="transmembrane region" description="Helical" evidence="11">
    <location>
        <begin position="861"/>
        <end position="882"/>
    </location>
</feature>
<feature type="transmembrane region" description="Helical" evidence="11">
    <location>
        <begin position="462"/>
        <end position="480"/>
    </location>
</feature>
<dbReference type="GO" id="GO:0022857">
    <property type="term" value="F:transmembrane transporter activity"/>
    <property type="evidence" value="ECO:0007669"/>
    <property type="project" value="InterPro"/>
</dbReference>
<dbReference type="EMBL" id="CAJNRD030001117">
    <property type="protein sequence ID" value="CAG5076631.1"/>
    <property type="molecule type" value="Genomic_DNA"/>
</dbReference>
<dbReference type="OrthoDB" id="4142200at2759"/>
<evidence type="ECO:0000256" key="4">
    <source>
        <dbReference type="ARBA" id="ARBA00022597"/>
    </source>
</evidence>
<feature type="transmembrane region" description="Helical" evidence="11">
    <location>
        <begin position="226"/>
        <end position="248"/>
    </location>
</feature>
<dbReference type="SUPFAM" id="SSF103473">
    <property type="entry name" value="MFS general substrate transporter"/>
    <property type="match status" value="4"/>
</dbReference>
<feature type="transmembrane region" description="Helical" evidence="11">
    <location>
        <begin position="965"/>
        <end position="985"/>
    </location>
</feature>
<dbReference type="NCBIfam" id="TIGR00879">
    <property type="entry name" value="SP"/>
    <property type="match status" value="2"/>
</dbReference>
<feature type="transmembrane region" description="Helical" evidence="11">
    <location>
        <begin position="794"/>
        <end position="818"/>
    </location>
</feature>
<protein>
    <submittedName>
        <fullName evidence="13">Similar to Tret1: Facilitated trehalose transporter Tret1 (Culex quinquefasciatus)</fullName>
    </submittedName>
</protein>
<evidence type="ECO:0000313" key="14">
    <source>
        <dbReference type="Proteomes" id="UP000786811"/>
    </source>
</evidence>
<feature type="transmembrane region" description="Helical" evidence="11">
    <location>
        <begin position="202"/>
        <end position="219"/>
    </location>
</feature>
<evidence type="ECO:0000256" key="10">
    <source>
        <dbReference type="SAM" id="Coils"/>
    </source>
</evidence>
<feature type="transmembrane region" description="Helical" evidence="11">
    <location>
        <begin position="545"/>
        <end position="566"/>
    </location>
</feature>
<feature type="transmembrane region" description="Helical" evidence="11">
    <location>
        <begin position="260"/>
        <end position="286"/>
    </location>
</feature>
<evidence type="ECO:0000256" key="6">
    <source>
        <dbReference type="ARBA" id="ARBA00022989"/>
    </source>
</evidence>
<feature type="transmembrane region" description="Helical" evidence="11">
    <location>
        <begin position="75"/>
        <end position="96"/>
    </location>
</feature>
<dbReference type="Gene3D" id="1.20.1250.20">
    <property type="entry name" value="MFS general substrate transporter like domains"/>
    <property type="match status" value="4"/>
</dbReference>
<evidence type="ECO:0000256" key="5">
    <source>
        <dbReference type="ARBA" id="ARBA00022692"/>
    </source>
</evidence>
<feature type="transmembrane region" description="Helical" evidence="11">
    <location>
        <begin position="1245"/>
        <end position="1265"/>
    </location>
</feature>
<keyword evidence="10" id="KW-0175">Coiled coil</keyword>
<evidence type="ECO:0000256" key="1">
    <source>
        <dbReference type="ARBA" id="ARBA00004651"/>
    </source>
</evidence>
<feature type="transmembrane region" description="Helical" evidence="11">
    <location>
        <begin position="520"/>
        <end position="539"/>
    </location>
</feature>
<dbReference type="FunFam" id="1.20.1250.20:FF:000218">
    <property type="entry name" value="facilitated trehalose transporter Tret1"/>
    <property type="match status" value="3"/>
</dbReference>
<keyword evidence="5 11" id="KW-0812">Transmembrane</keyword>
<feature type="domain" description="Major facilitator superfamily (MFS) profile" evidence="12">
    <location>
        <begin position="861"/>
        <end position="1299"/>
    </location>
</feature>
<accession>A0A8J2H5U9</accession>
<feature type="transmembrane region" description="Helical" evidence="11">
    <location>
        <begin position="1149"/>
        <end position="1166"/>
    </location>
</feature>
<feature type="domain" description="Major facilitator superfamily (MFS) profile" evidence="12">
    <location>
        <begin position="1"/>
        <end position="352"/>
    </location>
</feature>
<feature type="transmembrane region" description="Helical" evidence="11">
    <location>
        <begin position="330"/>
        <end position="348"/>
    </location>
</feature>
<name>A0A8J2H5U9_COTCN</name>
<dbReference type="InterPro" id="IPR003663">
    <property type="entry name" value="Sugar/inositol_transpt"/>
</dbReference>
<feature type="transmembrane region" description="Helical" evidence="11">
    <location>
        <begin position="1173"/>
        <end position="1195"/>
    </location>
</feature>
<feature type="coiled-coil region" evidence="10">
    <location>
        <begin position="1513"/>
        <end position="1548"/>
    </location>
</feature>
<feature type="transmembrane region" description="Helical" evidence="11">
    <location>
        <begin position="1702"/>
        <end position="1722"/>
    </location>
</feature>
<dbReference type="PROSITE" id="PS50850">
    <property type="entry name" value="MFS"/>
    <property type="match status" value="4"/>
</dbReference>
<keyword evidence="14" id="KW-1185">Reference proteome</keyword>
<dbReference type="PANTHER" id="PTHR48021">
    <property type="match status" value="1"/>
</dbReference>
<organism evidence="13 14">
    <name type="scientific">Cotesia congregata</name>
    <name type="common">Parasitoid wasp</name>
    <name type="synonym">Apanteles congregatus</name>
    <dbReference type="NCBI Taxonomy" id="51543"/>
    <lineage>
        <taxon>Eukaryota</taxon>
        <taxon>Metazoa</taxon>
        <taxon>Ecdysozoa</taxon>
        <taxon>Arthropoda</taxon>
        <taxon>Hexapoda</taxon>
        <taxon>Insecta</taxon>
        <taxon>Pterygota</taxon>
        <taxon>Neoptera</taxon>
        <taxon>Endopterygota</taxon>
        <taxon>Hymenoptera</taxon>
        <taxon>Apocrita</taxon>
        <taxon>Ichneumonoidea</taxon>
        <taxon>Braconidae</taxon>
        <taxon>Microgastrinae</taxon>
        <taxon>Cotesia</taxon>
    </lineage>
</organism>
<feature type="transmembrane region" description="Helical" evidence="11">
    <location>
        <begin position="50"/>
        <end position="69"/>
    </location>
</feature>
<dbReference type="Pfam" id="PF00083">
    <property type="entry name" value="Sugar_tr"/>
    <property type="match status" value="4"/>
</dbReference>
<feature type="transmembrane region" description="Helical" evidence="11">
    <location>
        <begin position="1422"/>
        <end position="1442"/>
    </location>
</feature>
<feature type="transmembrane region" description="Helical" evidence="11">
    <location>
        <begin position="1479"/>
        <end position="1500"/>
    </location>
</feature>
<feature type="transmembrane region" description="Helical" evidence="11">
    <location>
        <begin position="1630"/>
        <end position="1652"/>
    </location>
</feature>
<keyword evidence="7 11" id="KW-0472">Membrane</keyword>
<dbReference type="GO" id="GO:0005886">
    <property type="term" value="C:plasma membrane"/>
    <property type="evidence" value="ECO:0007669"/>
    <property type="project" value="UniProtKB-SubCell"/>
</dbReference>
<evidence type="ECO:0000259" key="12">
    <source>
        <dbReference type="PROSITE" id="PS50850"/>
    </source>
</evidence>
<comment type="caution">
    <text evidence="13">The sequence shown here is derived from an EMBL/GenBank/DDBJ whole genome shotgun (WGS) entry which is preliminary data.</text>
</comment>
<dbReference type="InterPro" id="IPR020846">
    <property type="entry name" value="MFS_dom"/>
</dbReference>
<feature type="transmembrane region" description="Helical" evidence="11">
    <location>
        <begin position="1207"/>
        <end position="1233"/>
    </location>
</feature>
<feature type="transmembrane region" description="Helical" evidence="11">
    <location>
        <begin position="1606"/>
        <end position="1623"/>
    </location>
</feature>
<dbReference type="Proteomes" id="UP000786811">
    <property type="component" value="Unassembled WGS sequence"/>
</dbReference>
<evidence type="ECO:0000256" key="2">
    <source>
        <dbReference type="ARBA" id="ARBA00022448"/>
    </source>
</evidence>
<feature type="transmembrane region" description="Helical" evidence="11">
    <location>
        <begin position="1564"/>
        <end position="1586"/>
    </location>
</feature>
<evidence type="ECO:0000313" key="13">
    <source>
        <dbReference type="EMBL" id="CAG5076631.1"/>
    </source>
</evidence>
<feature type="transmembrane region" description="Helical" evidence="11">
    <location>
        <begin position="1271"/>
        <end position="1290"/>
    </location>
</feature>
<feature type="transmembrane region" description="Helical" evidence="11">
    <location>
        <begin position="386"/>
        <end position="413"/>
    </location>
</feature>
<keyword evidence="3" id="KW-1003">Cell membrane</keyword>
<feature type="domain" description="Major facilitator superfamily (MFS) profile" evidence="12">
    <location>
        <begin position="1318"/>
        <end position="1756"/>
    </location>
</feature>
<evidence type="ECO:0000256" key="9">
    <source>
        <dbReference type="ARBA" id="ARBA00024348"/>
    </source>
</evidence>
<keyword evidence="6 11" id="KW-1133">Transmembrane helix</keyword>
<gene>
    <name evidence="13" type="ORF">HICCMSTLAB_LOCUS2237</name>
</gene>
<dbReference type="FunFam" id="1.20.1250.20:FF:000055">
    <property type="entry name" value="Facilitated trehalose transporter Tret1-2 homolog"/>
    <property type="match status" value="1"/>
</dbReference>
<feature type="transmembrane region" description="Helical" evidence="11">
    <location>
        <begin position="630"/>
        <end position="652"/>
    </location>
</feature>
<evidence type="ECO:0000256" key="3">
    <source>
        <dbReference type="ARBA" id="ARBA00022475"/>
    </source>
</evidence>
<feature type="transmembrane region" description="Helical" evidence="11">
    <location>
        <begin position="940"/>
        <end position="959"/>
    </location>
</feature>
<dbReference type="PANTHER" id="PTHR48021:SF47">
    <property type="entry name" value="GH17672P"/>
    <property type="match status" value="1"/>
</dbReference>
<evidence type="ECO:0000256" key="8">
    <source>
        <dbReference type="ARBA" id="ARBA00023180"/>
    </source>
</evidence>
<feature type="transmembrane region" description="Helical" evidence="11">
    <location>
        <begin position="1664"/>
        <end position="1690"/>
    </location>
</feature>
<feature type="transmembrane region" description="Helical" evidence="11">
    <location>
        <begin position="160"/>
        <end position="182"/>
    </location>
</feature>
<feature type="transmembrane region" description="Helical" evidence="11">
    <location>
        <begin position="1397"/>
        <end position="1416"/>
    </location>
</feature>
<feature type="transmembrane region" description="Helical" evidence="11">
    <location>
        <begin position="1022"/>
        <end position="1043"/>
    </location>
</feature>
<comment type="subcellular location">
    <subcellularLocation>
        <location evidence="1">Cell membrane</location>
        <topology evidence="1">Multi-pass membrane protein</topology>
    </subcellularLocation>
</comment>
<feature type="transmembrane region" description="Helical" evidence="11">
    <location>
        <begin position="1318"/>
        <end position="1339"/>
    </location>
</feature>
<keyword evidence="4" id="KW-0762">Sugar transport</keyword>
<feature type="domain" description="Major facilitator superfamily (MFS) profile" evidence="12">
    <location>
        <begin position="384"/>
        <end position="822"/>
    </location>
</feature>
<feature type="transmembrane region" description="Helical" evidence="11">
    <location>
        <begin position="672"/>
        <end position="689"/>
    </location>
</feature>
<feature type="transmembrane region" description="Helical" evidence="11">
    <location>
        <begin position="768"/>
        <end position="788"/>
    </location>
</feature>
<feature type="transmembrane region" description="Helical" evidence="11">
    <location>
        <begin position="1728"/>
        <end position="1752"/>
    </location>
</feature>
<dbReference type="InterPro" id="IPR036259">
    <property type="entry name" value="MFS_trans_sf"/>
</dbReference>
<feature type="transmembrane region" description="Helical" evidence="11">
    <location>
        <begin position="1454"/>
        <end position="1473"/>
    </location>
</feature>
<feature type="transmembrane region" description="Helical" evidence="11">
    <location>
        <begin position="910"/>
        <end position="931"/>
    </location>
</feature>
<dbReference type="InterPro" id="IPR050549">
    <property type="entry name" value="MFS_Trehalose_Transporter"/>
</dbReference>
<evidence type="ECO:0000256" key="11">
    <source>
        <dbReference type="SAM" id="Phobius"/>
    </source>
</evidence>
<dbReference type="PRINTS" id="PR00171">
    <property type="entry name" value="SUGRTRNSPORT"/>
</dbReference>
<evidence type="ECO:0000256" key="7">
    <source>
        <dbReference type="ARBA" id="ARBA00023136"/>
    </source>
</evidence>
<feature type="transmembrane region" description="Helical" evidence="11">
    <location>
        <begin position="1367"/>
        <end position="1388"/>
    </location>
</feature>
<feature type="transmembrane region" description="Helical" evidence="11">
    <location>
        <begin position="433"/>
        <end position="455"/>
    </location>
</feature>
<feature type="transmembrane region" description="Helical" evidence="11">
    <location>
        <begin position="997"/>
        <end position="1016"/>
    </location>
</feature>
<feature type="transmembrane region" description="Helical" evidence="11">
    <location>
        <begin position="1107"/>
        <end position="1129"/>
    </location>
</feature>
<keyword evidence="2" id="KW-0813">Transport</keyword>
<feature type="transmembrane region" description="Helical" evidence="11">
    <location>
        <begin position="486"/>
        <end position="508"/>
    </location>
</feature>